<evidence type="ECO:0000313" key="2">
    <source>
        <dbReference type="EMBL" id="KAK3597894.1"/>
    </source>
</evidence>
<dbReference type="Proteomes" id="UP001195483">
    <property type="component" value="Unassembled WGS sequence"/>
</dbReference>
<reference evidence="2" key="3">
    <citation type="submission" date="2023-05" db="EMBL/GenBank/DDBJ databases">
        <authorList>
            <person name="Smith C.H."/>
        </authorList>
    </citation>
    <scope>NUCLEOTIDE SEQUENCE</scope>
    <source>
        <strain evidence="2">CHS0354</strain>
        <tissue evidence="2">Mantle</tissue>
    </source>
</reference>
<dbReference type="EMBL" id="JAEAOA010002354">
    <property type="protein sequence ID" value="KAK3597894.1"/>
    <property type="molecule type" value="Genomic_DNA"/>
</dbReference>
<gene>
    <name evidence="2" type="ORF">CHS0354_042231</name>
</gene>
<sequence length="145" mass="17044">MAKAMGSKNQIEKICTYFPTKLKSTTQGKLLFAFRRPGLQVIDLTNFKEVKVHDPTITATTDRKPRRQEENNNRDRSKKGASKFLRANRNVHEETRHLRNGEYRKNEIQPRNTQVKSKKRNSKDNSQDNETRNRNGLECVKQFRL</sequence>
<keyword evidence="3" id="KW-1185">Reference proteome</keyword>
<feature type="region of interest" description="Disordered" evidence="1">
    <location>
        <begin position="50"/>
        <end position="145"/>
    </location>
</feature>
<feature type="compositionally biased region" description="Basic and acidic residues" evidence="1">
    <location>
        <begin position="90"/>
        <end position="108"/>
    </location>
</feature>
<evidence type="ECO:0000256" key="1">
    <source>
        <dbReference type="SAM" id="MobiDB-lite"/>
    </source>
</evidence>
<reference evidence="2" key="1">
    <citation type="journal article" date="2021" name="Genome Biol. Evol.">
        <title>A High-Quality Reference Genome for a Parasitic Bivalve with Doubly Uniparental Inheritance (Bivalvia: Unionida).</title>
        <authorList>
            <person name="Smith C.H."/>
        </authorList>
    </citation>
    <scope>NUCLEOTIDE SEQUENCE</scope>
    <source>
        <strain evidence="2">CHS0354</strain>
    </source>
</reference>
<name>A0AAE0STP0_9BIVA</name>
<accession>A0AAE0STP0</accession>
<comment type="caution">
    <text evidence="2">The sequence shown here is derived from an EMBL/GenBank/DDBJ whole genome shotgun (WGS) entry which is preliminary data.</text>
</comment>
<proteinExistence type="predicted"/>
<evidence type="ECO:0000313" key="3">
    <source>
        <dbReference type="Proteomes" id="UP001195483"/>
    </source>
</evidence>
<protein>
    <submittedName>
        <fullName evidence="2">Uncharacterized protein</fullName>
    </submittedName>
</protein>
<reference evidence="2" key="2">
    <citation type="journal article" date="2021" name="Genome Biol. Evol.">
        <title>Developing a high-quality reference genome for a parasitic bivalve with doubly uniparental inheritance (Bivalvia: Unionida).</title>
        <authorList>
            <person name="Smith C.H."/>
        </authorList>
    </citation>
    <scope>NUCLEOTIDE SEQUENCE</scope>
    <source>
        <strain evidence="2">CHS0354</strain>
        <tissue evidence="2">Mantle</tissue>
    </source>
</reference>
<organism evidence="2 3">
    <name type="scientific">Potamilus streckersoni</name>
    <dbReference type="NCBI Taxonomy" id="2493646"/>
    <lineage>
        <taxon>Eukaryota</taxon>
        <taxon>Metazoa</taxon>
        <taxon>Spiralia</taxon>
        <taxon>Lophotrochozoa</taxon>
        <taxon>Mollusca</taxon>
        <taxon>Bivalvia</taxon>
        <taxon>Autobranchia</taxon>
        <taxon>Heteroconchia</taxon>
        <taxon>Palaeoheterodonta</taxon>
        <taxon>Unionida</taxon>
        <taxon>Unionoidea</taxon>
        <taxon>Unionidae</taxon>
        <taxon>Ambleminae</taxon>
        <taxon>Lampsilini</taxon>
        <taxon>Potamilus</taxon>
    </lineage>
</organism>
<feature type="compositionally biased region" description="Basic and acidic residues" evidence="1">
    <location>
        <begin position="61"/>
        <end position="75"/>
    </location>
</feature>
<dbReference type="AlphaFoldDB" id="A0AAE0STP0"/>
<feature type="compositionally biased region" description="Basic and acidic residues" evidence="1">
    <location>
        <begin position="122"/>
        <end position="135"/>
    </location>
</feature>